<comment type="caution">
    <text evidence="2">The sequence shown here is derived from an EMBL/GenBank/DDBJ whole genome shotgun (WGS) entry which is preliminary data.</text>
</comment>
<dbReference type="Pfam" id="PF04954">
    <property type="entry name" value="SIP"/>
    <property type="match status" value="1"/>
</dbReference>
<keyword evidence="3" id="KW-1185">Reference proteome</keyword>
<sequence>MSNIAITHADSGVVQAEVVRREHVTPHMVRVTLGGDDLERFTAVGYDQWFRLALPVGDVGGLERLPAKFTMGAYLTGYLRIPKGKRPIVRNYTVREYRAADRELDVDFVVHGSEGVAGPWAATAEPGDRVAFIDQGCGWRGLPADVNLIVADESGLPAAVGILRDMPRDSVGHALIELFDERDRQDVDAPAGMAVHWLIRDAGADPGSAALPALRDLEMPAGSTYAFAVGEQSLAAAARRHLVRERGIPKSHVTFSGYWKKGHTAVGGS</sequence>
<evidence type="ECO:0000313" key="2">
    <source>
        <dbReference type="EMBL" id="GGD25297.1"/>
    </source>
</evidence>
<dbReference type="PANTHER" id="PTHR30157">
    <property type="entry name" value="FERRIC REDUCTASE, NADPH-DEPENDENT"/>
    <property type="match status" value="1"/>
</dbReference>
<dbReference type="Proteomes" id="UP000633205">
    <property type="component" value="Unassembled WGS sequence"/>
</dbReference>
<dbReference type="CDD" id="cd06193">
    <property type="entry name" value="siderophore_interacting"/>
    <property type="match status" value="1"/>
</dbReference>
<evidence type="ECO:0000259" key="1">
    <source>
        <dbReference type="PROSITE" id="PS51384"/>
    </source>
</evidence>
<dbReference type="InterPro" id="IPR013113">
    <property type="entry name" value="SIP_FAD-bd"/>
</dbReference>
<gene>
    <name evidence="2" type="ORF">GCM10010915_01490</name>
</gene>
<dbReference type="InterPro" id="IPR017938">
    <property type="entry name" value="Riboflavin_synthase-like_b-brl"/>
</dbReference>
<dbReference type="GO" id="GO:0016491">
    <property type="term" value="F:oxidoreductase activity"/>
    <property type="evidence" value="ECO:0007669"/>
    <property type="project" value="InterPro"/>
</dbReference>
<accession>A0A917DCJ9</accession>
<dbReference type="AlphaFoldDB" id="A0A917DCJ9"/>
<dbReference type="SUPFAM" id="SSF63380">
    <property type="entry name" value="Riboflavin synthase domain-like"/>
    <property type="match status" value="1"/>
</dbReference>
<dbReference type="PANTHER" id="PTHR30157:SF0">
    <property type="entry name" value="NADPH-DEPENDENT FERRIC-CHELATE REDUCTASE"/>
    <property type="match status" value="1"/>
</dbReference>
<dbReference type="PROSITE" id="PS51384">
    <property type="entry name" value="FAD_FR"/>
    <property type="match status" value="1"/>
</dbReference>
<reference evidence="2" key="2">
    <citation type="submission" date="2020-09" db="EMBL/GenBank/DDBJ databases">
        <authorList>
            <person name="Sun Q."/>
            <person name="Zhou Y."/>
        </authorList>
    </citation>
    <scope>NUCLEOTIDE SEQUENCE</scope>
    <source>
        <strain evidence="2">CGMCC 1.15152</strain>
    </source>
</reference>
<dbReference type="RefSeq" id="WP_188710422.1">
    <property type="nucleotide sequence ID" value="NZ_BMHO01000001.1"/>
</dbReference>
<reference evidence="2" key="1">
    <citation type="journal article" date="2014" name="Int. J. Syst. Evol. Microbiol.">
        <title>Complete genome sequence of Corynebacterium casei LMG S-19264T (=DSM 44701T), isolated from a smear-ripened cheese.</title>
        <authorList>
            <consortium name="US DOE Joint Genome Institute (JGI-PGF)"/>
            <person name="Walter F."/>
            <person name="Albersmeier A."/>
            <person name="Kalinowski J."/>
            <person name="Ruckert C."/>
        </authorList>
    </citation>
    <scope>NUCLEOTIDE SEQUENCE</scope>
    <source>
        <strain evidence="2">CGMCC 1.15152</strain>
    </source>
</reference>
<dbReference type="InterPro" id="IPR039261">
    <property type="entry name" value="FNR_nucleotide-bd"/>
</dbReference>
<name>A0A917DCJ9_9MICO</name>
<dbReference type="InterPro" id="IPR007037">
    <property type="entry name" value="SIP_rossman_dom"/>
</dbReference>
<organism evidence="2 3">
    <name type="scientific">Microbacterium faecale</name>
    <dbReference type="NCBI Taxonomy" id="1804630"/>
    <lineage>
        <taxon>Bacteria</taxon>
        <taxon>Bacillati</taxon>
        <taxon>Actinomycetota</taxon>
        <taxon>Actinomycetes</taxon>
        <taxon>Micrococcales</taxon>
        <taxon>Microbacteriaceae</taxon>
        <taxon>Microbacterium</taxon>
    </lineage>
</organism>
<dbReference type="Gene3D" id="2.40.30.10">
    <property type="entry name" value="Translation factors"/>
    <property type="match status" value="1"/>
</dbReference>
<proteinExistence type="predicted"/>
<dbReference type="InterPro" id="IPR039374">
    <property type="entry name" value="SIP_fam"/>
</dbReference>
<dbReference type="Gene3D" id="3.40.50.80">
    <property type="entry name" value="Nucleotide-binding domain of ferredoxin-NADP reductase (FNR) module"/>
    <property type="match status" value="1"/>
</dbReference>
<protein>
    <submittedName>
        <fullName evidence="2">Siderophore-interacting protein</fullName>
    </submittedName>
</protein>
<dbReference type="InterPro" id="IPR017927">
    <property type="entry name" value="FAD-bd_FR_type"/>
</dbReference>
<dbReference type="Pfam" id="PF08021">
    <property type="entry name" value="FAD_binding_9"/>
    <property type="match status" value="1"/>
</dbReference>
<evidence type="ECO:0000313" key="3">
    <source>
        <dbReference type="Proteomes" id="UP000633205"/>
    </source>
</evidence>
<dbReference type="EMBL" id="BMHO01000001">
    <property type="protein sequence ID" value="GGD25297.1"/>
    <property type="molecule type" value="Genomic_DNA"/>
</dbReference>
<feature type="domain" description="FAD-binding FR-type" evidence="1">
    <location>
        <begin position="11"/>
        <end position="146"/>
    </location>
</feature>